<dbReference type="SMART" id="SM01252">
    <property type="entry name" value="KilA-N"/>
    <property type="match status" value="1"/>
</dbReference>
<dbReference type="InterPro" id="IPR018004">
    <property type="entry name" value="KilA/APSES_HTH"/>
</dbReference>
<dbReference type="Proteomes" id="UP000430508">
    <property type="component" value="Chromosome"/>
</dbReference>
<evidence type="ECO:0000259" key="1">
    <source>
        <dbReference type="PROSITE" id="PS51301"/>
    </source>
</evidence>
<gene>
    <name evidence="2" type="ORF">GQ588_12760</name>
</gene>
<evidence type="ECO:0000313" key="2">
    <source>
        <dbReference type="EMBL" id="QHA01448.1"/>
    </source>
</evidence>
<protein>
    <submittedName>
        <fullName evidence="2">KilA-N domain-containing protein</fullName>
    </submittedName>
</protein>
<organism evidence="2 3">
    <name type="scientific">Dehalobacter restrictus</name>
    <dbReference type="NCBI Taxonomy" id="55583"/>
    <lineage>
        <taxon>Bacteria</taxon>
        <taxon>Bacillati</taxon>
        <taxon>Bacillota</taxon>
        <taxon>Clostridia</taxon>
        <taxon>Eubacteriales</taxon>
        <taxon>Desulfitobacteriaceae</taxon>
        <taxon>Dehalobacter</taxon>
    </lineage>
</organism>
<name>A0A857DLH4_9FIRM</name>
<sequence length="302" mass="34533">MAKITKATIEAKGIEIAVQTTPAREDYFSLTDIARFQNPEAPASVINHWMRLHNTIEYLGLWEELHNPDFIPDEFNRFLNASGYNAFTLSPQKWISQTNAVGIVSRSGRYGGTFAHSDIAIKFAAWLSVELELYIVKDYQRLKNDEGRRLQLKWDAKRELSKANYRIHTDAIKAHLIPENLTPAQINFTYASEVDMLNVALFGKTAKQWRDENPDVQGNIRDGANIYQLIVLVNMESMNAELIKQGMSQRERLQYLRNMVVEQMNSLINSAAVERLNEKLSTNRPRLLDDSSEDEDGNIPSD</sequence>
<dbReference type="InterPro" id="IPR017880">
    <property type="entry name" value="KilA_N"/>
</dbReference>
<dbReference type="PROSITE" id="PS51301">
    <property type="entry name" value="KILA_N"/>
    <property type="match status" value="1"/>
</dbReference>
<proteinExistence type="predicted"/>
<reference evidence="2 3" key="1">
    <citation type="submission" date="2019-12" db="EMBL/GenBank/DDBJ databases">
        <title>Sequence classification of anaerobic respiratory reductive dehalogenases: First we see many, then we see few.</title>
        <authorList>
            <person name="Molenda O."/>
            <person name="Puentes Jacome L.A."/>
            <person name="Cao X."/>
            <person name="Nesbo C.L."/>
            <person name="Tang S."/>
            <person name="Morson N."/>
            <person name="Patron J."/>
            <person name="Lomheim L."/>
            <person name="Wishart D.S."/>
            <person name="Edwards E.A."/>
        </authorList>
    </citation>
    <scope>NUCLEOTIDE SEQUENCE [LARGE SCALE GENOMIC DNA]</scope>
    <source>
        <strain evidence="2 3">12DCA</strain>
    </source>
</reference>
<feature type="domain" description="KilA-N" evidence="1">
    <location>
        <begin position="5"/>
        <end position="142"/>
    </location>
</feature>
<accession>A0A857DLH4</accession>
<dbReference type="EMBL" id="CP046996">
    <property type="protein sequence ID" value="QHA01448.1"/>
    <property type="molecule type" value="Genomic_DNA"/>
</dbReference>
<evidence type="ECO:0000313" key="3">
    <source>
        <dbReference type="Proteomes" id="UP000430508"/>
    </source>
</evidence>
<dbReference type="Pfam" id="PF04383">
    <property type="entry name" value="KilA-N"/>
    <property type="match status" value="1"/>
</dbReference>
<dbReference type="RefSeq" id="WP_158208512.1">
    <property type="nucleotide sequence ID" value="NZ_CP046996.1"/>
</dbReference>
<dbReference type="AlphaFoldDB" id="A0A857DLH4"/>